<comment type="caution">
    <text evidence="1">The sequence shown here is derived from an EMBL/GenBank/DDBJ whole genome shotgun (WGS) entry which is preliminary data.</text>
</comment>
<accession>A0A8H4WZN2</accession>
<reference evidence="1" key="2">
    <citation type="submission" date="2020-05" db="EMBL/GenBank/DDBJ databases">
        <authorList>
            <person name="Kim H.-S."/>
            <person name="Proctor R.H."/>
            <person name="Brown D.W."/>
        </authorList>
    </citation>
    <scope>NUCLEOTIDE SEQUENCE</scope>
    <source>
        <strain evidence="1">NRRL 20472</strain>
    </source>
</reference>
<dbReference type="Proteomes" id="UP000622797">
    <property type="component" value="Unassembled WGS sequence"/>
</dbReference>
<gene>
    <name evidence="1" type="ORF">FSARC_11818</name>
</gene>
<reference evidence="1" key="1">
    <citation type="journal article" date="2020" name="BMC Genomics">
        <title>Correction to: Identification and distribution of gene clusters required for synthesis of sphingolipid metabolism inhibitors in diverse species of the filamentous fungus Fusarium.</title>
        <authorList>
            <person name="Kim H.S."/>
            <person name="Lohmar J.M."/>
            <person name="Busman M."/>
            <person name="Brown D.W."/>
            <person name="Naumann T.A."/>
            <person name="Divon H.H."/>
            <person name="Lysoe E."/>
            <person name="Uhlig S."/>
            <person name="Proctor R.H."/>
        </authorList>
    </citation>
    <scope>NUCLEOTIDE SEQUENCE</scope>
    <source>
        <strain evidence="1">NRRL 20472</strain>
    </source>
</reference>
<evidence type="ECO:0000313" key="2">
    <source>
        <dbReference type="Proteomes" id="UP000622797"/>
    </source>
</evidence>
<dbReference type="EMBL" id="JABEXW010000774">
    <property type="protein sequence ID" value="KAF4955621.1"/>
    <property type="molecule type" value="Genomic_DNA"/>
</dbReference>
<evidence type="ECO:0000313" key="1">
    <source>
        <dbReference type="EMBL" id="KAF4955621.1"/>
    </source>
</evidence>
<evidence type="ECO:0008006" key="3">
    <source>
        <dbReference type="Google" id="ProtNLM"/>
    </source>
</evidence>
<dbReference type="OrthoDB" id="5138542at2759"/>
<organism evidence="1 2">
    <name type="scientific">Fusarium sarcochroum</name>
    <dbReference type="NCBI Taxonomy" id="1208366"/>
    <lineage>
        <taxon>Eukaryota</taxon>
        <taxon>Fungi</taxon>
        <taxon>Dikarya</taxon>
        <taxon>Ascomycota</taxon>
        <taxon>Pezizomycotina</taxon>
        <taxon>Sordariomycetes</taxon>
        <taxon>Hypocreomycetidae</taxon>
        <taxon>Hypocreales</taxon>
        <taxon>Nectriaceae</taxon>
        <taxon>Fusarium</taxon>
        <taxon>Fusarium lateritium species complex</taxon>
    </lineage>
</organism>
<dbReference type="AlphaFoldDB" id="A0A8H4WZN2"/>
<name>A0A8H4WZN2_9HYPO</name>
<sequence length="467" mass="53267">MPHEHSKSSRTTQSIPEIMSTLANVEKPRIDESETYILRLPNELLSKILDLTFDTERPYDAFWFTPRAHPVTAGLSRVCRGFEASVTPKLYSELDIVSSVTKNVHADESTTLLYRTLEKNSTKRTYCRKLAISLVKESEPEFDPSANLLDSTFDVIRWLSSTTHLSITGIRTTSQDVDSPNLHTLISRALNLLPRLMTLRIYGKTVSLPTVLEGLGDMTKYHTNLSALIIYYINEAANTSQWQALQGIKGTAPMTKLKLKRFGQTPEVLEALIKWPIELQKLSFRPQCAWSTGHSGLFDNWSFAVMQPILEAQMANLRELSILDLDTGDIKNLDLTSFKKLEVLKLPSTLTGYDKEDVSRLVSPNLRVFKWKVVTWNSEVEEQVDDFGQVQEDWIHELVKVAIERKVKLREVFVKFTPIILGNIDHRSIYPWDRISNVARHSEQHGIQIHHSPPTISRDEFRGISVL</sequence>
<protein>
    <recommendedName>
        <fullName evidence="3">F-box domain-containing protein</fullName>
    </recommendedName>
</protein>
<proteinExistence type="predicted"/>
<keyword evidence="2" id="KW-1185">Reference proteome</keyword>